<accession>A0A939PIY9</accession>
<dbReference type="GO" id="GO:0016787">
    <property type="term" value="F:hydrolase activity"/>
    <property type="evidence" value="ECO:0007669"/>
    <property type="project" value="UniProtKB-KW"/>
</dbReference>
<dbReference type="PANTHER" id="PTHR46623:SF6">
    <property type="entry name" value="ALPHA_BETA-HYDROLASES SUPERFAMILY PROTEIN"/>
    <property type="match status" value="1"/>
</dbReference>
<evidence type="ECO:0000313" key="2">
    <source>
        <dbReference type="EMBL" id="MBO2453510.1"/>
    </source>
</evidence>
<dbReference type="EMBL" id="JAGEOJ010000021">
    <property type="protein sequence ID" value="MBO2453510.1"/>
    <property type="molecule type" value="Genomic_DNA"/>
</dbReference>
<dbReference type="Gene3D" id="3.40.50.1820">
    <property type="entry name" value="alpha/beta hydrolase"/>
    <property type="match status" value="1"/>
</dbReference>
<reference evidence="2" key="1">
    <citation type="submission" date="2021-03" db="EMBL/GenBank/DDBJ databases">
        <authorList>
            <person name="Kanchanasin P."/>
            <person name="Saeng-In P."/>
            <person name="Phongsopitanun W."/>
            <person name="Yuki M."/>
            <person name="Kudo T."/>
            <person name="Ohkuma M."/>
            <person name="Tanasupawat S."/>
        </authorList>
    </citation>
    <scope>NUCLEOTIDE SEQUENCE</scope>
    <source>
        <strain evidence="2">GKU 128</strain>
    </source>
</reference>
<dbReference type="SUPFAM" id="SSF53474">
    <property type="entry name" value="alpha/beta-Hydrolases"/>
    <property type="match status" value="1"/>
</dbReference>
<keyword evidence="3" id="KW-1185">Reference proteome</keyword>
<evidence type="ECO:0000313" key="3">
    <source>
        <dbReference type="Proteomes" id="UP000669179"/>
    </source>
</evidence>
<dbReference type="RefSeq" id="WP_208261537.1">
    <property type="nucleotide sequence ID" value="NZ_JAGEOJ010000021.1"/>
</dbReference>
<comment type="caution">
    <text evidence="2">The sequence shown here is derived from an EMBL/GenBank/DDBJ whole genome shotgun (WGS) entry which is preliminary data.</text>
</comment>
<dbReference type="Proteomes" id="UP000669179">
    <property type="component" value="Unassembled WGS sequence"/>
</dbReference>
<dbReference type="AlphaFoldDB" id="A0A939PIY9"/>
<organism evidence="2 3">
    <name type="scientific">Actinomadura barringtoniae</name>
    <dbReference type="NCBI Taxonomy" id="1427535"/>
    <lineage>
        <taxon>Bacteria</taxon>
        <taxon>Bacillati</taxon>
        <taxon>Actinomycetota</taxon>
        <taxon>Actinomycetes</taxon>
        <taxon>Streptosporangiales</taxon>
        <taxon>Thermomonosporaceae</taxon>
        <taxon>Actinomadura</taxon>
    </lineage>
</organism>
<dbReference type="InterPro" id="IPR051049">
    <property type="entry name" value="Dienelactone_hydrolase-like"/>
</dbReference>
<evidence type="ECO:0000259" key="1">
    <source>
        <dbReference type="Pfam" id="PF01738"/>
    </source>
</evidence>
<name>A0A939PIY9_9ACTN</name>
<dbReference type="PANTHER" id="PTHR46623">
    <property type="entry name" value="CARBOXYMETHYLENEBUTENOLIDASE-RELATED"/>
    <property type="match status" value="1"/>
</dbReference>
<gene>
    <name evidence="2" type="ORF">J4573_40910</name>
</gene>
<dbReference type="InterPro" id="IPR029058">
    <property type="entry name" value="AB_hydrolase_fold"/>
</dbReference>
<dbReference type="Pfam" id="PF01738">
    <property type="entry name" value="DLH"/>
    <property type="match status" value="1"/>
</dbReference>
<sequence length="236" mass="25713">MRTETVTVPDGSFEQKVWLPESGHGPGILLIQEIYGVGEYITDVAEDLAGLGYVVAAPDLFWRLQPNWRAPHTEEGTRDSMGMVSRFDFATGLDDLYAAFEHLQGLPETDGVPGTLGFCFGGTMAYLLAVRQGPSVVLSFYGSGVIDQLDGMGEIGVPIQFHFGGSDPYIPREKVATVEEAVRDRPNAEIHVQEDAGHAFHNHASAMFHVPDAAERAWETAKGFLARHLPTSKNKG</sequence>
<dbReference type="InterPro" id="IPR002925">
    <property type="entry name" value="Dienelactn_hydro"/>
</dbReference>
<keyword evidence="2" id="KW-0378">Hydrolase</keyword>
<proteinExistence type="predicted"/>
<feature type="domain" description="Dienelactone hydrolase" evidence="1">
    <location>
        <begin position="18"/>
        <end position="228"/>
    </location>
</feature>
<protein>
    <submittedName>
        <fullName evidence="2">Dienelactone hydrolase family protein</fullName>
    </submittedName>
</protein>